<proteinExistence type="predicted"/>
<name>A0A314UBG8_PRUYE</name>
<evidence type="ECO:0000256" key="1">
    <source>
        <dbReference type="SAM" id="MobiDB-lite"/>
    </source>
</evidence>
<sequence>MSFMVKYGLRPSTLKGELFRVLLEQGMHGLKVSELAKSLQISSFTYRVRINSSEKKVEESQSNAEDSGAVDDDLGDSRTCSSDDNSGCKSGNSKIKKLSFMNHGKSKDNMVIV</sequence>
<dbReference type="STRING" id="2094558.A0A314UBG8"/>
<reference evidence="2 3" key="1">
    <citation type="submission" date="2018-02" db="EMBL/GenBank/DDBJ databases">
        <title>Draft genome of wild Prunus yedoensis var. nudiflora.</title>
        <authorList>
            <person name="Baek S."/>
            <person name="Kim J.-H."/>
            <person name="Choi K."/>
            <person name="Kim G.-B."/>
            <person name="Cho A."/>
            <person name="Jang H."/>
            <person name="Shin C.-H."/>
            <person name="Yu H.-J."/>
            <person name="Mun J.-H."/>
        </authorList>
    </citation>
    <scope>NUCLEOTIDE SEQUENCE [LARGE SCALE GENOMIC DNA]</scope>
    <source>
        <strain evidence="3">cv. Jeju island</strain>
        <tissue evidence="2">Leaf</tissue>
    </source>
</reference>
<accession>A0A314UBG8</accession>
<feature type="region of interest" description="Disordered" evidence="1">
    <location>
        <begin position="55"/>
        <end position="94"/>
    </location>
</feature>
<dbReference type="Proteomes" id="UP000250321">
    <property type="component" value="Unassembled WGS sequence"/>
</dbReference>
<feature type="compositionally biased region" description="Polar residues" evidence="1">
    <location>
        <begin position="78"/>
        <end position="93"/>
    </location>
</feature>
<keyword evidence="3" id="KW-1185">Reference proteome</keyword>
<gene>
    <name evidence="2" type="ORF">Pyn_27605</name>
</gene>
<protein>
    <submittedName>
        <fullName evidence="2">Uncharacterized protein</fullName>
    </submittedName>
</protein>
<dbReference type="EMBL" id="PJQY01003839">
    <property type="protein sequence ID" value="PQM34066.1"/>
    <property type="molecule type" value="Genomic_DNA"/>
</dbReference>
<evidence type="ECO:0000313" key="2">
    <source>
        <dbReference type="EMBL" id="PQM34066.1"/>
    </source>
</evidence>
<evidence type="ECO:0000313" key="3">
    <source>
        <dbReference type="Proteomes" id="UP000250321"/>
    </source>
</evidence>
<comment type="caution">
    <text evidence="2">The sequence shown here is derived from an EMBL/GenBank/DDBJ whole genome shotgun (WGS) entry which is preliminary data.</text>
</comment>
<dbReference type="AlphaFoldDB" id="A0A314UBG8"/>
<organism evidence="2 3">
    <name type="scientific">Prunus yedoensis var. nudiflora</name>
    <dbReference type="NCBI Taxonomy" id="2094558"/>
    <lineage>
        <taxon>Eukaryota</taxon>
        <taxon>Viridiplantae</taxon>
        <taxon>Streptophyta</taxon>
        <taxon>Embryophyta</taxon>
        <taxon>Tracheophyta</taxon>
        <taxon>Spermatophyta</taxon>
        <taxon>Magnoliopsida</taxon>
        <taxon>eudicotyledons</taxon>
        <taxon>Gunneridae</taxon>
        <taxon>Pentapetalae</taxon>
        <taxon>rosids</taxon>
        <taxon>fabids</taxon>
        <taxon>Rosales</taxon>
        <taxon>Rosaceae</taxon>
        <taxon>Amygdaloideae</taxon>
        <taxon>Amygdaleae</taxon>
        <taxon>Prunus</taxon>
    </lineage>
</organism>